<name>A0ABW7FDW2_9BURK</name>
<dbReference type="RefSeq" id="WP_394395470.1">
    <property type="nucleotide sequence ID" value="NZ_JBIGHW010000002.1"/>
</dbReference>
<organism evidence="3 4">
    <name type="scientific">Pelomonas margarita</name>
    <dbReference type="NCBI Taxonomy" id="3299031"/>
    <lineage>
        <taxon>Bacteria</taxon>
        <taxon>Pseudomonadati</taxon>
        <taxon>Pseudomonadota</taxon>
        <taxon>Betaproteobacteria</taxon>
        <taxon>Burkholderiales</taxon>
        <taxon>Sphaerotilaceae</taxon>
        <taxon>Roseateles</taxon>
    </lineage>
</organism>
<sequence>MSPAALRPEDLPLLRESTDLECKLAQGADGQGELPKDFWPTYSAMANAQGGLVLLGVREKAGQFSVAGVARPGKLRTELFNNLNNPAKVSVNLLTEADVQELHWEGQVVLAVQVPQASRKQRPVYLNGQPLGHTWRRLHDGDRRCDDETVKRMLAEQMEDSRDTRILEHFGLADLDLDSLHAYRNAFAVQRPGHPWVALDDAAFLNMIGGWREDRATGTSGLTAAGLLMFGRWPALPEVFPLYFVDYQERPADPGSNVRWLDRVVADGSWSGNLYDFFHRVIRKLTADLKVPFVLKDGVRIDDTPVHQALREALVNCLIHADYSDRASVLVTKSPAGFSFRNPGVMRLPTAQALHGGASDCRNRTLHQMFLLINLGERAGSGVPKIRSGWEQAGHTLRLSDSFEPFDQTVLEMRWAPAEGMNTNASAGTPEETPEKTPEKTPEAILGLLRTRPAMTMAELAVALGKSDRAIERAVQKLREQGRLRRVGPNKGGVWEVLP</sequence>
<evidence type="ECO:0000313" key="3">
    <source>
        <dbReference type="EMBL" id="MFG6439798.1"/>
    </source>
</evidence>
<comment type="caution">
    <text evidence="3">The sequence shown here is derived from an EMBL/GenBank/DDBJ whole genome shotgun (WGS) entry which is preliminary data.</text>
</comment>
<dbReference type="InterPro" id="IPR036388">
    <property type="entry name" value="WH-like_DNA-bd_sf"/>
</dbReference>
<dbReference type="Proteomes" id="UP001606301">
    <property type="component" value="Unassembled WGS sequence"/>
</dbReference>
<accession>A0ABW7FDW2</accession>
<dbReference type="Pfam" id="PF13412">
    <property type="entry name" value="HTH_24"/>
    <property type="match status" value="1"/>
</dbReference>
<feature type="region of interest" description="Disordered" evidence="1">
    <location>
        <begin position="420"/>
        <end position="441"/>
    </location>
</feature>
<evidence type="ECO:0000313" key="4">
    <source>
        <dbReference type="Proteomes" id="UP001606301"/>
    </source>
</evidence>
<dbReference type="Gene3D" id="3.30.950.30">
    <property type="entry name" value="Schlafen, AAA domain"/>
    <property type="match status" value="1"/>
</dbReference>
<evidence type="ECO:0000256" key="1">
    <source>
        <dbReference type="SAM" id="MobiDB-lite"/>
    </source>
</evidence>
<dbReference type="InterPro" id="IPR038461">
    <property type="entry name" value="Schlafen_AlbA_2_dom_sf"/>
</dbReference>
<dbReference type="InterPro" id="IPR038475">
    <property type="entry name" value="RecG_C_sf"/>
</dbReference>
<protein>
    <submittedName>
        <fullName evidence="3">RNA-binding domain-containing protein</fullName>
    </submittedName>
</protein>
<keyword evidence="4" id="KW-1185">Reference proteome</keyword>
<evidence type="ECO:0000259" key="2">
    <source>
        <dbReference type="Pfam" id="PF04326"/>
    </source>
</evidence>
<proteinExistence type="predicted"/>
<dbReference type="InterPro" id="IPR036390">
    <property type="entry name" value="WH_DNA-bd_sf"/>
</dbReference>
<dbReference type="Gene3D" id="3.30.565.60">
    <property type="match status" value="1"/>
</dbReference>
<dbReference type="Pfam" id="PF04326">
    <property type="entry name" value="SLFN_AlbA_2"/>
    <property type="match status" value="1"/>
</dbReference>
<feature type="domain" description="Schlafen AlbA-2" evidence="2">
    <location>
        <begin position="16"/>
        <end position="144"/>
    </location>
</feature>
<dbReference type="SUPFAM" id="SSF46785">
    <property type="entry name" value="Winged helix' DNA-binding domain"/>
    <property type="match status" value="1"/>
</dbReference>
<dbReference type="Gene3D" id="1.10.10.10">
    <property type="entry name" value="Winged helix-like DNA-binding domain superfamily/Winged helix DNA-binding domain"/>
    <property type="match status" value="1"/>
</dbReference>
<reference evidence="3 4" key="1">
    <citation type="submission" date="2024-08" db="EMBL/GenBank/DDBJ databases">
        <authorList>
            <person name="Lu H."/>
        </authorList>
    </citation>
    <scope>NUCLEOTIDE SEQUENCE [LARGE SCALE GENOMIC DNA]</scope>
    <source>
        <strain evidence="3 4">LKC17W</strain>
    </source>
</reference>
<gene>
    <name evidence="3" type="ORF">ACG0Z3_03810</name>
</gene>
<dbReference type="EMBL" id="JBIGHW010000002">
    <property type="protein sequence ID" value="MFG6439798.1"/>
    <property type="molecule type" value="Genomic_DNA"/>
</dbReference>
<dbReference type="PANTHER" id="PTHR30595">
    <property type="entry name" value="GLPR-RELATED TRANSCRIPTIONAL REPRESSOR"/>
    <property type="match status" value="1"/>
</dbReference>
<dbReference type="InterPro" id="IPR007421">
    <property type="entry name" value="Schlafen_AlbA_2_dom"/>
</dbReference>
<dbReference type="PANTHER" id="PTHR30595:SF6">
    <property type="entry name" value="SCHLAFEN ALBA-2 DOMAIN-CONTAINING PROTEIN"/>
    <property type="match status" value="1"/>
</dbReference>